<dbReference type="KEGG" id="rlg:Rleg_1516"/>
<dbReference type="EMBL" id="CP001622">
    <property type="protein sequence ID" value="ACS55806.1"/>
    <property type="molecule type" value="Genomic_DNA"/>
</dbReference>
<gene>
    <name evidence="1" type="ordered locus">Rleg_1516</name>
</gene>
<dbReference type="Proteomes" id="UP000002256">
    <property type="component" value="Chromosome"/>
</dbReference>
<protein>
    <recommendedName>
        <fullName evidence="3">Transposase (putative) YhgA-like domain-containing protein</fullName>
    </recommendedName>
</protein>
<accession>C6AVJ5</accession>
<sequence>MDGLRMDAVLGDDHEIYHVEFQAQNHSMMHERMLDYYLGLVERYTDTKTSDGPTIRQYVLYVGSDRLNMKPYIVRDRFRFCYPMRSIKAFHYGWRNTLWGSGHPEDWILLLLTLPRYSEKPWLDVAVKIANLSEDRRENAETHALLLIACILRNIPRQIQEEIETMIKIDLNRSRIFRQVFDDGASLSRSTFLLDEIEHYIARNGLEFDQTKREDLADLEDEEIMDIFRHFMDASDKQGFLDTWSIGRRYP</sequence>
<organism evidence="1 2">
    <name type="scientific">Rhizobium leguminosarum bv. trifolii (strain WSM1325)</name>
    <dbReference type="NCBI Taxonomy" id="395491"/>
    <lineage>
        <taxon>Bacteria</taxon>
        <taxon>Pseudomonadati</taxon>
        <taxon>Pseudomonadota</taxon>
        <taxon>Alphaproteobacteria</taxon>
        <taxon>Hyphomicrobiales</taxon>
        <taxon>Rhizobiaceae</taxon>
        <taxon>Rhizobium/Agrobacterium group</taxon>
        <taxon>Rhizobium</taxon>
    </lineage>
</organism>
<evidence type="ECO:0000313" key="2">
    <source>
        <dbReference type="Proteomes" id="UP000002256"/>
    </source>
</evidence>
<proteinExistence type="predicted"/>
<reference evidence="1 2" key="1">
    <citation type="journal article" date="2010" name="Stand. Genomic Sci.">
        <title>Complete genome sequence of Rhizobium leguminosarum bv. trifolii strain WSM1325, an effective microsymbiont of annual Mediterranean clovers.</title>
        <authorList>
            <person name="Reeve W."/>
            <person name="O'Hara G."/>
            <person name="Chain P."/>
            <person name="Ardley J."/>
            <person name="Brau L."/>
            <person name="Nandesena K."/>
            <person name="Tiwari R."/>
            <person name="Copeland A."/>
            <person name="Nolan M."/>
            <person name="Han C."/>
            <person name="Brettin T."/>
            <person name="Land M."/>
            <person name="Ovchinikova G."/>
            <person name="Ivanova N."/>
            <person name="Mavromatis K."/>
            <person name="Markowitz V."/>
            <person name="Kyrpides N."/>
            <person name="Melino V."/>
            <person name="Denton M."/>
            <person name="Yates R."/>
            <person name="Howieson J."/>
        </authorList>
    </citation>
    <scope>NUCLEOTIDE SEQUENCE [LARGE SCALE GENOMIC DNA]</scope>
    <source>
        <strain evidence="1 2">WSM1325</strain>
    </source>
</reference>
<evidence type="ECO:0008006" key="3">
    <source>
        <dbReference type="Google" id="ProtNLM"/>
    </source>
</evidence>
<evidence type="ECO:0000313" key="1">
    <source>
        <dbReference type="EMBL" id="ACS55806.1"/>
    </source>
</evidence>
<name>C6AVJ5_RHILS</name>
<dbReference type="AlphaFoldDB" id="C6AVJ5"/>
<dbReference type="HOGENOM" id="CLU_1106427_0_0_5"/>